<sequence>MCACVQFSYRQTEKASPKTWNLKMNFKTEQFAKKKCTKYDYRLHLLIILLILLSAVKTGLQEL</sequence>
<feature type="transmembrane region" description="Helical" evidence="1">
    <location>
        <begin position="43"/>
        <end position="60"/>
    </location>
</feature>
<dbReference type="EMBL" id="GBXM01014317">
    <property type="protein sequence ID" value="JAH94260.1"/>
    <property type="molecule type" value="Transcribed_RNA"/>
</dbReference>
<evidence type="ECO:0000256" key="1">
    <source>
        <dbReference type="SAM" id="Phobius"/>
    </source>
</evidence>
<evidence type="ECO:0000313" key="2">
    <source>
        <dbReference type="EMBL" id="JAH94260.1"/>
    </source>
</evidence>
<keyword evidence="1" id="KW-0812">Transmembrane</keyword>
<keyword evidence="1" id="KW-1133">Transmembrane helix</keyword>
<proteinExistence type="predicted"/>
<name>A0A0E9WXH0_ANGAN</name>
<reference evidence="2" key="1">
    <citation type="submission" date="2014-11" db="EMBL/GenBank/DDBJ databases">
        <authorList>
            <person name="Amaro Gonzalez C."/>
        </authorList>
    </citation>
    <scope>NUCLEOTIDE SEQUENCE</scope>
</reference>
<accession>A0A0E9WXH0</accession>
<reference evidence="2" key="2">
    <citation type="journal article" date="2015" name="Fish Shellfish Immunol.">
        <title>Early steps in the European eel (Anguilla anguilla)-Vibrio vulnificus interaction in the gills: Role of the RtxA13 toxin.</title>
        <authorList>
            <person name="Callol A."/>
            <person name="Pajuelo D."/>
            <person name="Ebbesson L."/>
            <person name="Teles M."/>
            <person name="MacKenzie S."/>
            <person name="Amaro C."/>
        </authorList>
    </citation>
    <scope>NUCLEOTIDE SEQUENCE</scope>
</reference>
<organism evidence="2">
    <name type="scientific">Anguilla anguilla</name>
    <name type="common">European freshwater eel</name>
    <name type="synonym">Muraena anguilla</name>
    <dbReference type="NCBI Taxonomy" id="7936"/>
    <lineage>
        <taxon>Eukaryota</taxon>
        <taxon>Metazoa</taxon>
        <taxon>Chordata</taxon>
        <taxon>Craniata</taxon>
        <taxon>Vertebrata</taxon>
        <taxon>Euteleostomi</taxon>
        <taxon>Actinopterygii</taxon>
        <taxon>Neopterygii</taxon>
        <taxon>Teleostei</taxon>
        <taxon>Anguilliformes</taxon>
        <taxon>Anguillidae</taxon>
        <taxon>Anguilla</taxon>
    </lineage>
</organism>
<keyword evidence="1" id="KW-0472">Membrane</keyword>
<dbReference type="AlphaFoldDB" id="A0A0E9WXH0"/>
<protein>
    <submittedName>
        <fullName evidence="2">Uncharacterized protein</fullName>
    </submittedName>
</protein>